<dbReference type="PANTHER" id="PTHR44942:SF4">
    <property type="entry name" value="METHYLTRANSFERASE TYPE 11 DOMAIN-CONTAINING PROTEIN"/>
    <property type="match status" value="1"/>
</dbReference>
<dbReference type="EMBL" id="JBGCUO010000001">
    <property type="protein sequence ID" value="MEY1662641.1"/>
    <property type="molecule type" value="Genomic_DNA"/>
</dbReference>
<comment type="caution">
    <text evidence="5">The sequence shown here is derived from an EMBL/GenBank/DDBJ whole genome shotgun (WGS) entry which is preliminary data.</text>
</comment>
<name>A0ABV4ALK0_9GAMM</name>
<dbReference type="EC" id="2.1.1.-" evidence="5"/>
<dbReference type="SUPFAM" id="SSF53335">
    <property type="entry name" value="S-adenosyl-L-methionine-dependent methyltransferases"/>
    <property type="match status" value="1"/>
</dbReference>
<keyword evidence="6" id="KW-1185">Reference proteome</keyword>
<dbReference type="InterPro" id="IPR013216">
    <property type="entry name" value="Methyltransf_11"/>
</dbReference>
<protein>
    <submittedName>
        <fullName evidence="5">Class I SAM-dependent methyltransferase</fullName>
        <ecNumber evidence="5">2.1.1.-</ecNumber>
    </submittedName>
</protein>
<reference evidence="5 6" key="1">
    <citation type="submission" date="2024-07" db="EMBL/GenBank/DDBJ databases">
        <authorList>
            <person name="Ren Q."/>
        </authorList>
    </citation>
    <scope>NUCLEOTIDE SEQUENCE [LARGE SCALE GENOMIC DNA]</scope>
    <source>
        <strain evidence="5 6">REN37</strain>
    </source>
</reference>
<dbReference type="Proteomes" id="UP001562065">
    <property type="component" value="Unassembled WGS sequence"/>
</dbReference>
<comment type="similarity">
    <text evidence="1">Belongs to the methyltransferase superfamily.</text>
</comment>
<evidence type="ECO:0000259" key="4">
    <source>
        <dbReference type="Pfam" id="PF08241"/>
    </source>
</evidence>
<dbReference type="PANTHER" id="PTHR44942">
    <property type="entry name" value="METHYLTRANSF_11 DOMAIN-CONTAINING PROTEIN"/>
    <property type="match status" value="1"/>
</dbReference>
<dbReference type="Gene3D" id="3.40.50.150">
    <property type="entry name" value="Vaccinia Virus protein VP39"/>
    <property type="match status" value="1"/>
</dbReference>
<keyword evidence="3 5" id="KW-0808">Transferase</keyword>
<dbReference type="GO" id="GO:0008168">
    <property type="term" value="F:methyltransferase activity"/>
    <property type="evidence" value="ECO:0007669"/>
    <property type="project" value="UniProtKB-KW"/>
</dbReference>
<dbReference type="InterPro" id="IPR029063">
    <property type="entry name" value="SAM-dependent_MTases_sf"/>
</dbReference>
<organism evidence="5 6">
    <name type="scientific">Isoalcanivorax beigongshangi</name>
    <dbReference type="NCBI Taxonomy" id="3238810"/>
    <lineage>
        <taxon>Bacteria</taxon>
        <taxon>Pseudomonadati</taxon>
        <taxon>Pseudomonadota</taxon>
        <taxon>Gammaproteobacteria</taxon>
        <taxon>Oceanospirillales</taxon>
        <taxon>Alcanivoracaceae</taxon>
        <taxon>Isoalcanivorax</taxon>
    </lineage>
</organism>
<evidence type="ECO:0000256" key="2">
    <source>
        <dbReference type="ARBA" id="ARBA00022603"/>
    </source>
</evidence>
<dbReference type="RefSeq" id="WP_369455871.1">
    <property type="nucleotide sequence ID" value="NZ_JBGCUO010000001.1"/>
</dbReference>
<feature type="domain" description="Methyltransferase type 11" evidence="4">
    <location>
        <begin position="43"/>
        <end position="130"/>
    </location>
</feature>
<dbReference type="Pfam" id="PF08241">
    <property type="entry name" value="Methyltransf_11"/>
    <property type="match status" value="1"/>
</dbReference>
<keyword evidence="2 5" id="KW-0489">Methyltransferase</keyword>
<evidence type="ECO:0000256" key="3">
    <source>
        <dbReference type="ARBA" id="ARBA00022679"/>
    </source>
</evidence>
<gene>
    <name evidence="5" type="ORF">AB5I84_10825</name>
</gene>
<evidence type="ECO:0000256" key="1">
    <source>
        <dbReference type="ARBA" id="ARBA00008361"/>
    </source>
</evidence>
<evidence type="ECO:0000313" key="6">
    <source>
        <dbReference type="Proteomes" id="UP001562065"/>
    </source>
</evidence>
<dbReference type="InterPro" id="IPR051052">
    <property type="entry name" value="Diverse_substrate_MTase"/>
</dbReference>
<sequence>MSSGFTNHFAPVAAAYRDYRPHYPDALFAWLAQQCERQQLVWDCGAGSGQASVGLAEYFDKVLATDASAEQLAQAPPHERINYRTASPAASGLANACVDLVTVAQALHWFDLPSFYAEAHRVLHPGGVLAVWSYGNLRSGDTAVAGALHHFHYQVVGPYWPPERQHVETGYRQLPFPYPAELAPAFTLTAHWTLEQLLGYLRSWSATARYQAAQGEDPVERLARQLLPIWEDPWRRLEFRWPLALLVGRKPLPPCD</sequence>
<dbReference type="GO" id="GO:0032259">
    <property type="term" value="P:methylation"/>
    <property type="evidence" value="ECO:0007669"/>
    <property type="project" value="UniProtKB-KW"/>
</dbReference>
<dbReference type="CDD" id="cd02440">
    <property type="entry name" value="AdoMet_MTases"/>
    <property type="match status" value="1"/>
</dbReference>
<proteinExistence type="inferred from homology"/>
<accession>A0ABV4ALK0</accession>
<evidence type="ECO:0000313" key="5">
    <source>
        <dbReference type="EMBL" id="MEY1662641.1"/>
    </source>
</evidence>